<evidence type="ECO:0000313" key="8">
    <source>
        <dbReference type="EMBL" id="RGU31565.1"/>
    </source>
</evidence>
<dbReference type="RefSeq" id="WP_034532644.1">
    <property type="nucleotide sequence ID" value="NZ_AP019724.1"/>
</dbReference>
<protein>
    <submittedName>
        <fullName evidence="7">Uncharacterized protein</fullName>
    </submittedName>
</protein>
<evidence type="ECO:0000313" key="4">
    <source>
        <dbReference type="EMBL" id="MDC1754760.1"/>
    </source>
</evidence>
<dbReference type="Proteomes" id="UP001218502">
    <property type="component" value="Unassembled WGS sequence"/>
</dbReference>
<dbReference type="EMBL" id="AP019724">
    <property type="protein sequence ID" value="BBK86366.1"/>
    <property type="molecule type" value="Genomic_DNA"/>
</dbReference>
<reference evidence="11 12" key="4">
    <citation type="submission" date="2018-08" db="EMBL/GenBank/DDBJ databases">
        <title>A genome reference for cultivated species of the human gut microbiota.</title>
        <authorList>
            <person name="Zou Y."/>
            <person name="Xue W."/>
            <person name="Luo G."/>
        </authorList>
    </citation>
    <scope>NUCLEOTIDE SEQUENCE [LARGE SCALE GENOMIC DNA]</scope>
    <source>
        <strain evidence="8 12">AF17-20</strain>
        <strain evidence="7 11">TF08-13</strain>
    </source>
</reference>
<dbReference type="AlphaFoldDB" id="A0A174HM36"/>
<gene>
    <name evidence="6" type="ORF">B5G17_18815</name>
    <name evidence="2" type="ORF">Bun01g_07360</name>
    <name evidence="8" type="ORF">DWW83_21490</name>
    <name evidence="7" type="ORF">DXC80_11320</name>
    <name evidence="3" type="ORF">ERS852510_03219</name>
    <name evidence="4" type="ORF">POY80_20275</name>
    <name evidence="5" type="ORF">POZ24_20655</name>
</gene>
<feature type="transmembrane region" description="Helical" evidence="1">
    <location>
        <begin position="72"/>
        <end position="96"/>
    </location>
</feature>
<dbReference type="Proteomes" id="UP000284022">
    <property type="component" value="Unassembled WGS sequence"/>
</dbReference>
<evidence type="ECO:0000313" key="10">
    <source>
        <dbReference type="Proteomes" id="UP000196329"/>
    </source>
</evidence>
<keyword evidence="1" id="KW-0812">Transmembrane</keyword>
<dbReference type="EMBL" id="NFHS01000025">
    <property type="protein sequence ID" value="OUN51374.1"/>
    <property type="molecule type" value="Genomic_DNA"/>
</dbReference>
<dbReference type="Proteomes" id="UP000260795">
    <property type="component" value="Unassembled WGS sequence"/>
</dbReference>
<feature type="transmembrane region" description="Helical" evidence="1">
    <location>
        <begin position="12"/>
        <end position="33"/>
    </location>
</feature>
<sequence>MESQSISLGDLFSVELFVGSITFVLGTVVFLLLLLKLRLNLKTTLLYCCLQLVLAVSLSTIFFMFWRFNFDIMIGFLYLPGVLSEVFIMLLFYFILKQRTNN</sequence>
<dbReference type="Proteomes" id="UP000095766">
    <property type="component" value="Unassembled WGS sequence"/>
</dbReference>
<name>A0A174HM36_BACUN</name>
<dbReference type="EMBL" id="JAQNQY010000047">
    <property type="protein sequence ID" value="MDC1754760.1"/>
    <property type="molecule type" value="Genomic_DNA"/>
</dbReference>
<dbReference type="KEGG" id="bun:Bun01g_07360"/>
<reference evidence="10" key="2">
    <citation type="submission" date="2017-04" db="EMBL/GenBank/DDBJ databases">
        <title>Function of individual gut microbiota members based on whole genome sequencing of pure cultures obtained from chicken caecum.</title>
        <authorList>
            <person name="Medvecky M."/>
            <person name="Cejkova D."/>
            <person name="Polansky O."/>
            <person name="Karasova D."/>
            <person name="Kubasova T."/>
            <person name="Cizek A."/>
            <person name="Rychlik I."/>
        </authorList>
    </citation>
    <scope>NUCLEOTIDE SEQUENCE [LARGE SCALE GENOMIC DNA]</scope>
    <source>
        <strain evidence="10">An67</strain>
    </source>
</reference>
<accession>A0A174HM36</accession>
<evidence type="ECO:0000256" key="1">
    <source>
        <dbReference type="SAM" id="Phobius"/>
    </source>
</evidence>
<evidence type="ECO:0000313" key="13">
    <source>
        <dbReference type="Proteomes" id="UP000320533"/>
    </source>
</evidence>
<dbReference type="Proteomes" id="UP001213309">
    <property type="component" value="Unassembled WGS sequence"/>
</dbReference>
<reference evidence="2 13" key="5">
    <citation type="submission" date="2019-06" db="EMBL/GenBank/DDBJ databases">
        <title>Complete genome sequence of Bacteroides uniformis NBRC 113350.</title>
        <authorList>
            <person name="Miura T."/>
            <person name="Furukawa M."/>
            <person name="Shimamura M."/>
            <person name="Ohyama Y."/>
            <person name="Yamazoe A."/>
            <person name="Kawasaki H."/>
        </authorList>
    </citation>
    <scope>NUCLEOTIDE SEQUENCE [LARGE SCALE GENOMIC DNA]</scope>
    <source>
        <strain evidence="2 13">NBRC 113350</strain>
    </source>
</reference>
<dbReference type="Proteomes" id="UP000320533">
    <property type="component" value="Chromosome"/>
</dbReference>
<reference evidence="6" key="3">
    <citation type="journal article" date="2018" name="BMC Genomics">
        <title>Whole genome sequencing and function prediction of 133 gut anaerobes isolated from chicken caecum in pure cultures.</title>
        <authorList>
            <person name="Medvecky M."/>
            <person name="Cejkova D."/>
            <person name="Polansky O."/>
            <person name="Karasova D."/>
            <person name="Kubasova T."/>
            <person name="Cizek A."/>
            <person name="Rychlik I."/>
        </authorList>
    </citation>
    <scope>NUCLEOTIDE SEQUENCE</scope>
    <source>
        <strain evidence="6">An67</strain>
    </source>
</reference>
<evidence type="ECO:0000313" key="5">
    <source>
        <dbReference type="EMBL" id="MDC1882398.1"/>
    </source>
</evidence>
<dbReference type="EMBL" id="QRXV01000057">
    <property type="protein sequence ID" value="RGU31565.1"/>
    <property type="molecule type" value="Genomic_DNA"/>
</dbReference>
<dbReference type="Proteomes" id="UP000196329">
    <property type="component" value="Unassembled WGS sequence"/>
</dbReference>
<evidence type="ECO:0000313" key="2">
    <source>
        <dbReference type="EMBL" id="BBK86366.1"/>
    </source>
</evidence>
<reference evidence="4" key="6">
    <citation type="submission" date="2022-10" db="EMBL/GenBank/DDBJ databases">
        <title>Human gut microbiome strain richness.</title>
        <authorList>
            <person name="Chen-Liaw A."/>
        </authorList>
    </citation>
    <scope>NUCLEOTIDE SEQUENCE</scope>
    <source>
        <strain evidence="5">1001713st2_A4_1001713B170214_170313</strain>
        <strain evidence="4">A1_m1001262Bd0_191120</strain>
    </source>
</reference>
<evidence type="ECO:0000313" key="7">
    <source>
        <dbReference type="EMBL" id="RGL12936.1"/>
    </source>
</evidence>
<keyword evidence="1" id="KW-0472">Membrane</keyword>
<proteinExistence type="predicted"/>
<dbReference type="EMBL" id="JAQNSG010000040">
    <property type="protein sequence ID" value="MDC1882398.1"/>
    <property type="molecule type" value="Genomic_DNA"/>
</dbReference>
<evidence type="ECO:0000313" key="6">
    <source>
        <dbReference type="EMBL" id="OUN51374.1"/>
    </source>
</evidence>
<evidence type="ECO:0000313" key="12">
    <source>
        <dbReference type="Proteomes" id="UP000284022"/>
    </source>
</evidence>
<keyword evidence="1" id="KW-1133">Transmembrane helix</keyword>
<evidence type="ECO:0000313" key="11">
    <source>
        <dbReference type="Proteomes" id="UP000260795"/>
    </source>
</evidence>
<feature type="transmembrane region" description="Helical" evidence="1">
    <location>
        <begin position="45"/>
        <end position="66"/>
    </location>
</feature>
<dbReference type="EMBL" id="CZAO01000016">
    <property type="protein sequence ID" value="CUQ11445.1"/>
    <property type="molecule type" value="Genomic_DNA"/>
</dbReference>
<evidence type="ECO:0000313" key="3">
    <source>
        <dbReference type="EMBL" id="CUQ11445.1"/>
    </source>
</evidence>
<reference evidence="3 9" key="1">
    <citation type="submission" date="2015-09" db="EMBL/GenBank/DDBJ databases">
        <authorList>
            <consortium name="Pathogen Informatics"/>
        </authorList>
    </citation>
    <scope>NUCLEOTIDE SEQUENCE [LARGE SCALE GENOMIC DNA]</scope>
    <source>
        <strain evidence="3 9">2789STDY5834898</strain>
    </source>
</reference>
<evidence type="ECO:0000313" key="9">
    <source>
        <dbReference type="Proteomes" id="UP000095766"/>
    </source>
</evidence>
<organism evidence="7 11">
    <name type="scientific">Bacteroides uniformis</name>
    <dbReference type="NCBI Taxonomy" id="820"/>
    <lineage>
        <taxon>Bacteria</taxon>
        <taxon>Pseudomonadati</taxon>
        <taxon>Bacteroidota</taxon>
        <taxon>Bacteroidia</taxon>
        <taxon>Bacteroidales</taxon>
        <taxon>Bacteroidaceae</taxon>
        <taxon>Bacteroides</taxon>
    </lineage>
</organism>
<dbReference type="EMBL" id="QSRK01000016">
    <property type="protein sequence ID" value="RGL12936.1"/>
    <property type="molecule type" value="Genomic_DNA"/>
</dbReference>